<evidence type="ECO:0000259" key="1">
    <source>
        <dbReference type="SMART" id="SM00014"/>
    </source>
</evidence>
<evidence type="ECO:0000313" key="2">
    <source>
        <dbReference type="EMBL" id="MBM3226514.1"/>
    </source>
</evidence>
<dbReference type="PANTHER" id="PTHR34599:SF1">
    <property type="entry name" value="PHOSPHATIDIC ACID PHOSPHATASE TYPE 2_HALOPEROXIDASE DOMAIN-CONTAINING PROTEIN"/>
    <property type="match status" value="1"/>
</dbReference>
<protein>
    <submittedName>
        <fullName evidence="2">Phosphatase PAP2 family protein</fullName>
    </submittedName>
</protein>
<feature type="domain" description="Phosphatidic acid phosphatase type 2/haloperoxidase" evidence="1">
    <location>
        <begin position="121"/>
        <end position="233"/>
    </location>
</feature>
<accession>A0A938B4W3</accession>
<dbReference type="Proteomes" id="UP000712673">
    <property type="component" value="Unassembled WGS sequence"/>
</dbReference>
<dbReference type="InterPro" id="IPR000326">
    <property type="entry name" value="PAP2/HPO"/>
</dbReference>
<organism evidence="2 3">
    <name type="scientific">Tectimicrobiota bacterium</name>
    <dbReference type="NCBI Taxonomy" id="2528274"/>
    <lineage>
        <taxon>Bacteria</taxon>
        <taxon>Pseudomonadati</taxon>
        <taxon>Nitrospinota/Tectimicrobiota group</taxon>
        <taxon>Candidatus Tectimicrobiota</taxon>
    </lineage>
</organism>
<dbReference type="AlphaFoldDB" id="A0A938B4W3"/>
<comment type="caution">
    <text evidence="2">The sequence shown here is derived from an EMBL/GenBank/DDBJ whole genome shotgun (WGS) entry which is preliminary data.</text>
</comment>
<evidence type="ECO:0000313" key="3">
    <source>
        <dbReference type="Proteomes" id="UP000712673"/>
    </source>
</evidence>
<dbReference type="Gene3D" id="1.10.606.20">
    <property type="match status" value="1"/>
</dbReference>
<dbReference type="InterPro" id="IPR036938">
    <property type="entry name" value="PAP2/HPO_sf"/>
</dbReference>
<dbReference type="Pfam" id="PF01569">
    <property type="entry name" value="PAP2"/>
    <property type="match status" value="1"/>
</dbReference>
<dbReference type="PANTHER" id="PTHR34599">
    <property type="entry name" value="PEROXIDASE-RELATED"/>
    <property type="match status" value="1"/>
</dbReference>
<dbReference type="SUPFAM" id="SSF48317">
    <property type="entry name" value="Acid phosphatase/Vanadium-dependent haloperoxidase"/>
    <property type="match status" value="2"/>
</dbReference>
<dbReference type="SMART" id="SM00014">
    <property type="entry name" value="acidPPc"/>
    <property type="match status" value="1"/>
</dbReference>
<name>A0A938B4W3_UNCTE</name>
<reference evidence="2" key="1">
    <citation type="submission" date="2019-03" db="EMBL/GenBank/DDBJ databases">
        <title>Lake Tanganyika Metagenome-Assembled Genomes (MAGs).</title>
        <authorList>
            <person name="Tran P."/>
        </authorList>
    </citation>
    <scope>NUCLEOTIDE SEQUENCE</scope>
    <source>
        <strain evidence="2">K_DeepCast_65m_m2_066</strain>
    </source>
</reference>
<gene>
    <name evidence="2" type="ORF">FJZ47_22345</name>
</gene>
<dbReference type="Gene3D" id="1.10.606.10">
    <property type="entry name" value="Vanadium-containing Chloroperoxidase, domain 2"/>
    <property type="match status" value="1"/>
</dbReference>
<dbReference type="InterPro" id="IPR016119">
    <property type="entry name" value="Br/Cl_peroxidase_C"/>
</dbReference>
<dbReference type="CDD" id="cd03380">
    <property type="entry name" value="PAP2_like_1"/>
    <property type="match status" value="1"/>
</dbReference>
<dbReference type="EMBL" id="VGLS01000938">
    <property type="protein sequence ID" value="MBM3226514.1"/>
    <property type="molecule type" value="Genomic_DNA"/>
</dbReference>
<dbReference type="GO" id="GO:0004601">
    <property type="term" value="F:peroxidase activity"/>
    <property type="evidence" value="ECO:0007669"/>
    <property type="project" value="InterPro"/>
</dbReference>
<dbReference type="CDD" id="cd03398">
    <property type="entry name" value="PAP2_haloperoxidase"/>
    <property type="match status" value="1"/>
</dbReference>
<sequence length="464" mass="50503">MFTQQWHAMRRVVMFVALLGVIALPVRSEVTSGGPHVGQWKTWVLTASTAIQVPAPPAETSEQTKTELAELRQLQKERSPSANTAIQYYHAVPATQRWHDLALTLARAEKQSPNRQAYLAAMLHTALHDAVVATWSAKYQFNRKSPSQMAPDVMPLVPIGGTVAPPEPSYPSEHTALAGTAVGILTSFFPKEEANLKAMAAEVGQTRLFMGANYRSDIDAGLALGQAVAQQALARAATDGADTKWTGAVPTGPGSWVGKDPLEPLMGTWKPWLMTQGDQFRPAPPPAVGSAAFQEELAFVKRVSSSPTPSHRAIATNFAVKGLDFVWEPTYALIRQERLSVPREVRLLAPCAAVQLDAYIAAHDAKYFYWRLRPSMADPSIVPFIPLPNHPAYVSNAAIIASAVAELVGAMFPQEAARWQYLGEEAGLSRLYGGIHYPSDERVGSQMGKRLGALAVQRDQLNRQ</sequence>
<dbReference type="InterPro" id="IPR052559">
    <property type="entry name" value="V-haloperoxidase"/>
</dbReference>
<proteinExistence type="predicted"/>